<dbReference type="PANTHER" id="PTHR43767:SF1">
    <property type="entry name" value="NONRIBOSOMAL PEPTIDE SYNTHASE PES1 (EUROFUNG)-RELATED"/>
    <property type="match status" value="1"/>
</dbReference>
<evidence type="ECO:0000313" key="4">
    <source>
        <dbReference type="Proteomes" id="UP001058290"/>
    </source>
</evidence>
<dbReference type="InterPro" id="IPR020845">
    <property type="entry name" value="AMP-binding_CS"/>
</dbReference>
<dbReference type="InterPro" id="IPR045851">
    <property type="entry name" value="AMP-bd_C_sf"/>
</dbReference>
<feature type="domain" description="AMP-binding enzyme C-terminal" evidence="2">
    <location>
        <begin position="476"/>
        <end position="551"/>
    </location>
</feature>
<dbReference type="RefSeq" id="WP_260718288.1">
    <property type="nucleotide sequence ID" value="NZ_CP104377.1"/>
</dbReference>
<organism evidence="3 4">
    <name type="scientific">Comamonas squillarum</name>
    <dbReference type="NCBI Taxonomy" id="2977320"/>
    <lineage>
        <taxon>Bacteria</taxon>
        <taxon>Pseudomonadati</taxon>
        <taxon>Pseudomonadota</taxon>
        <taxon>Betaproteobacteria</taxon>
        <taxon>Burkholderiales</taxon>
        <taxon>Comamonadaceae</taxon>
        <taxon>Comamonas</taxon>
    </lineage>
</organism>
<proteinExistence type="predicted"/>
<dbReference type="NCBIfam" id="NF006181">
    <property type="entry name" value="PRK08314.1"/>
    <property type="match status" value="1"/>
</dbReference>
<keyword evidence="4" id="KW-1185">Reference proteome</keyword>
<reference evidence="3" key="1">
    <citation type="submission" date="2022-09" db="EMBL/GenBank/DDBJ databases">
        <title>Bacterial diversity in gut of crayfish and pufferfish.</title>
        <authorList>
            <person name="Huang Y."/>
        </authorList>
    </citation>
    <scope>NUCLEOTIDE SEQUENCE</scope>
    <source>
        <strain evidence="3">PR12</strain>
    </source>
</reference>
<dbReference type="SUPFAM" id="SSF56801">
    <property type="entry name" value="Acetyl-CoA synthetase-like"/>
    <property type="match status" value="1"/>
</dbReference>
<accession>A0ABY5ZS43</accession>
<gene>
    <name evidence="3" type="ORF">N4T19_13740</name>
</gene>
<dbReference type="Pfam" id="PF13193">
    <property type="entry name" value="AMP-binding_C"/>
    <property type="match status" value="1"/>
</dbReference>
<dbReference type="InterPro" id="IPR025110">
    <property type="entry name" value="AMP-bd_C"/>
</dbReference>
<dbReference type="InterPro" id="IPR000873">
    <property type="entry name" value="AMP-dep_synth/lig_dom"/>
</dbReference>
<evidence type="ECO:0000313" key="3">
    <source>
        <dbReference type="EMBL" id="UXC16795.1"/>
    </source>
</evidence>
<dbReference type="Gene3D" id="3.40.50.12780">
    <property type="entry name" value="N-terminal domain of ligase-like"/>
    <property type="match status" value="1"/>
</dbReference>
<dbReference type="Proteomes" id="UP001058290">
    <property type="component" value="Chromosome"/>
</dbReference>
<dbReference type="Gene3D" id="3.30.300.30">
    <property type="match status" value="1"/>
</dbReference>
<evidence type="ECO:0000259" key="1">
    <source>
        <dbReference type="Pfam" id="PF00501"/>
    </source>
</evidence>
<protein>
    <submittedName>
        <fullName evidence="3">Long-chain-fatty-acid--CoA ligase</fullName>
    </submittedName>
</protein>
<dbReference type="Pfam" id="PF00501">
    <property type="entry name" value="AMP-binding"/>
    <property type="match status" value="1"/>
</dbReference>
<evidence type="ECO:0000259" key="2">
    <source>
        <dbReference type="Pfam" id="PF13193"/>
    </source>
</evidence>
<name>A0ABY5ZS43_9BURK</name>
<feature type="domain" description="AMP-dependent synthetase/ligase" evidence="1">
    <location>
        <begin position="41"/>
        <end position="422"/>
    </location>
</feature>
<dbReference type="EMBL" id="CP104377">
    <property type="protein sequence ID" value="UXC16795.1"/>
    <property type="molecule type" value="Genomic_DNA"/>
</dbReference>
<dbReference type="PROSITE" id="PS00455">
    <property type="entry name" value="AMP_BINDING"/>
    <property type="match status" value="1"/>
</dbReference>
<dbReference type="InterPro" id="IPR042099">
    <property type="entry name" value="ANL_N_sf"/>
</dbReference>
<dbReference type="InterPro" id="IPR050237">
    <property type="entry name" value="ATP-dep_AMP-bd_enzyme"/>
</dbReference>
<keyword evidence="3" id="KW-0436">Ligase</keyword>
<dbReference type="PANTHER" id="PTHR43767">
    <property type="entry name" value="LONG-CHAIN-FATTY-ACID--COA LIGASE"/>
    <property type="match status" value="1"/>
</dbReference>
<dbReference type="GO" id="GO:0016874">
    <property type="term" value="F:ligase activity"/>
    <property type="evidence" value="ECO:0007669"/>
    <property type="project" value="UniProtKB-KW"/>
</dbReference>
<sequence>MPDTSTSTSTASPRPALPFYWPKGVSRDLRVPRITLDDNLTASAQRYPDKAAIIYAGASTSYAQLLGQVEALAGFLQQRLQLAPGQRVLLQSQNCPQFVVACYAIFRAGGVVVPVSAMTTATELRYYADNSGARLAIVAQELLASAQPCVDEGLLDAVIVHAYSDALPTTPPPDALPDVVTAPRQPLPAGPYHGFAAALALQLAPGPRVAQAGMLATIPYTSGTTGHPKGCMHSHHSVLASLTGSRLWRGFNDDLVFLSVAPMFHMLGTQYGMNMPIAVGGTVVMMPRWDALLAARLIERHQVTAWTAPPSMVIDLFSQAAAHGLDLSSLAMLAGGGAAMPEAVSQMLAERYGLHYSEGYGLTETAAFLHANPPGHTKRQCLGVPTQGVHSMVVDPETLEELPAGEVGELVSSGAQVMQGYWRNDEANREAFFERHGRRYFRTGDLASVDADGYYFMRDRLKRMINANGYKVWPAEVENMLYSHPAVLEACVIAVPDAKRGESVKALVVLRPGAQASADEIIGWSRAQMAAYKVPRAVDFLAALPKSATGKIQWRALQEAAQQAAAPSHSLHTEHP</sequence>